<dbReference type="GO" id="GO:0016020">
    <property type="term" value="C:membrane"/>
    <property type="evidence" value="ECO:0007669"/>
    <property type="project" value="UniProtKB-SubCell"/>
</dbReference>
<accession>F2L4C1</accession>
<feature type="transmembrane region" description="Helical" evidence="5">
    <location>
        <begin position="38"/>
        <end position="56"/>
    </location>
</feature>
<dbReference type="AlphaFoldDB" id="F2L4C1"/>
<comment type="subcellular location">
    <subcellularLocation>
        <location evidence="1">Membrane</location>
    </subcellularLocation>
</comment>
<sequence length="236" mass="26069">MDVGIAVTLAALGASAASYLAARIGFSRLAEGLGIEPTPLFGAVSILLAAVIFLGVETLAYNVYALFLLMVLFLAFALAGLLIALRHMIEEYFTGIVVSRVHGIHIGDYVQVGKTAGYVVAMRPTALVVRDFRRNLVHIPYTKLIHEPFNLVKIEEGHEIRVYMYMPYKIDVNKLRAELGAVASEYGVENFRIDVDHIGYRGVVLAARGILRDPRREEEVRYALLDKAYSLLASKS</sequence>
<name>F2L4C1_THEU7</name>
<dbReference type="eggNOG" id="arCOG01571">
    <property type="taxonomic scope" value="Archaea"/>
</dbReference>
<reference evidence="7 8" key="1">
    <citation type="journal article" date="2011" name="J. Bacteriol.">
        <title>Complete genome sequence of the thermoacidophilic crenarchaeon Thermoproteus uzoniensis 768-20.</title>
        <authorList>
            <person name="Mardanov A.V."/>
            <person name="Gumerov V.M."/>
            <person name="Beletsky A.V."/>
            <person name="Prokofeva M.I."/>
            <person name="Bonch-Osmolovskaya E.A."/>
            <person name="Ravin N.V."/>
            <person name="Skryabin K.G."/>
        </authorList>
    </citation>
    <scope>NUCLEOTIDE SEQUENCE [LARGE SCALE GENOMIC DNA]</scope>
    <source>
        <strain evidence="7 8">768-20</strain>
    </source>
</reference>
<dbReference type="RefSeq" id="WP_013680688.1">
    <property type="nucleotide sequence ID" value="NC_015315.1"/>
</dbReference>
<organism evidence="7 8">
    <name type="scientific">Thermoproteus uzoniensis (strain 768-20)</name>
    <dbReference type="NCBI Taxonomy" id="999630"/>
    <lineage>
        <taxon>Archaea</taxon>
        <taxon>Thermoproteota</taxon>
        <taxon>Thermoprotei</taxon>
        <taxon>Thermoproteales</taxon>
        <taxon>Thermoproteaceae</taxon>
        <taxon>Thermoproteus</taxon>
    </lineage>
</organism>
<dbReference type="GeneID" id="10361406"/>
<evidence type="ECO:0000256" key="4">
    <source>
        <dbReference type="ARBA" id="ARBA00023136"/>
    </source>
</evidence>
<evidence type="ECO:0000313" key="7">
    <source>
        <dbReference type="EMBL" id="AEA13353.1"/>
    </source>
</evidence>
<dbReference type="GO" id="GO:0055085">
    <property type="term" value="P:transmembrane transport"/>
    <property type="evidence" value="ECO:0007669"/>
    <property type="project" value="InterPro"/>
</dbReference>
<dbReference type="InterPro" id="IPR006685">
    <property type="entry name" value="MscS_channel_2nd"/>
</dbReference>
<dbReference type="Gene3D" id="2.30.30.60">
    <property type="match status" value="1"/>
</dbReference>
<dbReference type="InterPro" id="IPR010920">
    <property type="entry name" value="LSM_dom_sf"/>
</dbReference>
<protein>
    <submittedName>
        <fullName evidence="7">Potassium transport membrane protein</fullName>
    </submittedName>
</protein>
<keyword evidence="8" id="KW-1185">Reference proteome</keyword>
<evidence type="ECO:0000259" key="6">
    <source>
        <dbReference type="Pfam" id="PF00924"/>
    </source>
</evidence>
<evidence type="ECO:0000313" key="8">
    <source>
        <dbReference type="Proteomes" id="UP000008138"/>
    </source>
</evidence>
<dbReference type="EMBL" id="CP002590">
    <property type="protein sequence ID" value="AEA13353.1"/>
    <property type="molecule type" value="Genomic_DNA"/>
</dbReference>
<dbReference type="OrthoDB" id="28676at2157"/>
<proteinExistence type="predicted"/>
<feature type="transmembrane region" description="Helical" evidence="5">
    <location>
        <begin position="63"/>
        <end position="85"/>
    </location>
</feature>
<evidence type="ECO:0000256" key="3">
    <source>
        <dbReference type="ARBA" id="ARBA00022989"/>
    </source>
</evidence>
<dbReference type="SUPFAM" id="SSF50182">
    <property type="entry name" value="Sm-like ribonucleoproteins"/>
    <property type="match status" value="1"/>
</dbReference>
<dbReference type="KEGG" id="tuz:TUZN_1893"/>
<evidence type="ECO:0000256" key="1">
    <source>
        <dbReference type="ARBA" id="ARBA00004370"/>
    </source>
</evidence>
<dbReference type="Proteomes" id="UP000008138">
    <property type="component" value="Chromosome"/>
</dbReference>
<gene>
    <name evidence="7" type="ordered locus">TUZN_1893</name>
</gene>
<keyword evidence="4 5" id="KW-0472">Membrane</keyword>
<evidence type="ECO:0000256" key="5">
    <source>
        <dbReference type="SAM" id="Phobius"/>
    </source>
</evidence>
<dbReference type="HOGENOM" id="CLU_1168608_0_0_2"/>
<dbReference type="InterPro" id="IPR023408">
    <property type="entry name" value="MscS_beta-dom_sf"/>
</dbReference>
<evidence type="ECO:0000256" key="2">
    <source>
        <dbReference type="ARBA" id="ARBA00022692"/>
    </source>
</evidence>
<dbReference type="Pfam" id="PF00924">
    <property type="entry name" value="MS_channel_2nd"/>
    <property type="match status" value="1"/>
</dbReference>
<keyword evidence="3 5" id="KW-1133">Transmembrane helix</keyword>
<reference key="2">
    <citation type="submission" date="2011-03" db="EMBL/GenBank/DDBJ databases">
        <title>Complete genome sequence of the thermoacidophilic crenarchaeon Thermoproteus uzoniensis 768-20.</title>
        <authorList>
            <person name="Mardanov A.V."/>
            <person name="Gumerov V.M."/>
            <person name="Beletsky A.V."/>
            <person name="Prokofeva M.I."/>
            <person name="Bonch-Osmolovskaya E.A."/>
            <person name="Ravin N.V."/>
            <person name="Skryabin K.G."/>
        </authorList>
    </citation>
    <scope>NUCLEOTIDE SEQUENCE</scope>
    <source>
        <strain>768-20</strain>
    </source>
</reference>
<keyword evidence="2 5" id="KW-0812">Transmembrane</keyword>
<feature type="domain" description="Mechanosensitive ion channel MscS" evidence="6">
    <location>
        <begin position="89"/>
        <end position="149"/>
    </location>
</feature>